<evidence type="ECO:0000313" key="10">
    <source>
        <dbReference type="EMBL" id="ARU62788.1"/>
    </source>
</evidence>
<evidence type="ECO:0000256" key="6">
    <source>
        <dbReference type="ARBA" id="ARBA00023139"/>
    </source>
</evidence>
<evidence type="ECO:0000313" key="11">
    <source>
        <dbReference type="Proteomes" id="UP000195437"/>
    </source>
</evidence>
<dbReference type="InterPro" id="IPR046953">
    <property type="entry name" value="Spore_GerAC-like_C"/>
</dbReference>
<keyword evidence="7" id="KW-0449">Lipoprotein</keyword>
<keyword evidence="5" id="KW-0472">Membrane</keyword>
<sequence>MKPTVKHLGKIILTASLALTLLTGCWDRREINDVAFVVASAFDKVEDGYLISVQIPLPGQLGGIGGSGGGGGTSGEKSWYIDSAVGKTIRDANSKQQTTLSRQLYFAHRRVLLLGEELARDGVAPVLDVLARISQNRLTAFPLVTKGEAREVMGANTPIEAYPAEMIRELAQGSMKSPRTLRHMVEIMLTDGIDIIIPAVRRVETRPPQKEDIKKTIKLDGFAVFSGDKLAGFLNREESSSVLLAMNQAKIPKLSAPPPDGEGLIEYMLQENKMSLIPIVKGDEITMRLEFRAKGIIVENSSNYDLSANANLVAFEELVAKKLTQDIKKAIDALQNKYHSDVIGFGDSLYRKDPDAWNRVKQNWREENYPKVHVQVIPLVHFEHTGATTKPLGIKDRGLIR</sequence>
<comment type="subcellular location">
    <subcellularLocation>
        <location evidence="1">Membrane</location>
        <topology evidence="1">Lipid-anchor</topology>
    </subcellularLocation>
</comment>
<dbReference type="PROSITE" id="PS51257">
    <property type="entry name" value="PROKAR_LIPOPROTEIN"/>
    <property type="match status" value="1"/>
</dbReference>
<protein>
    <submittedName>
        <fullName evidence="10">Uncharacterized protein</fullName>
    </submittedName>
</protein>
<evidence type="ECO:0000256" key="3">
    <source>
        <dbReference type="ARBA" id="ARBA00022544"/>
    </source>
</evidence>
<dbReference type="InterPro" id="IPR008844">
    <property type="entry name" value="Spore_GerAC-like"/>
</dbReference>
<dbReference type="AlphaFoldDB" id="A0A1Y0IQE3"/>
<dbReference type="OrthoDB" id="9816067at2"/>
<dbReference type="GO" id="GO:0009847">
    <property type="term" value="P:spore germination"/>
    <property type="evidence" value="ECO:0007669"/>
    <property type="project" value="InterPro"/>
</dbReference>
<comment type="similarity">
    <text evidence="2">Belongs to the GerABKC lipoprotein family.</text>
</comment>
<dbReference type="NCBIfam" id="TIGR02887">
    <property type="entry name" value="spore_ger_x_C"/>
    <property type="match status" value="1"/>
</dbReference>
<feature type="domain" description="Spore germination GerAC-like C-terminal" evidence="8">
    <location>
        <begin position="220"/>
        <end position="386"/>
    </location>
</feature>
<dbReference type="PANTHER" id="PTHR35789:SF1">
    <property type="entry name" value="SPORE GERMINATION PROTEIN B3"/>
    <property type="match status" value="1"/>
</dbReference>
<proteinExistence type="inferred from homology"/>
<evidence type="ECO:0000256" key="1">
    <source>
        <dbReference type="ARBA" id="ARBA00004635"/>
    </source>
</evidence>
<keyword evidence="4" id="KW-0732">Signal</keyword>
<dbReference type="Pfam" id="PF05504">
    <property type="entry name" value="Spore_GerAC"/>
    <property type="match status" value="1"/>
</dbReference>
<dbReference type="GO" id="GO:0016020">
    <property type="term" value="C:membrane"/>
    <property type="evidence" value="ECO:0007669"/>
    <property type="project" value="UniProtKB-SubCell"/>
</dbReference>
<accession>A0A1Y0IQE3</accession>
<keyword evidence="6" id="KW-0564">Palmitate</keyword>
<reference evidence="11" key="1">
    <citation type="submission" date="2017-05" db="EMBL/GenBank/DDBJ databases">
        <authorList>
            <person name="Sung H."/>
        </authorList>
    </citation>
    <scope>NUCLEOTIDE SEQUENCE [LARGE SCALE GENOMIC DNA]</scope>
    <source>
        <strain evidence="11">AR23208</strain>
    </source>
</reference>
<evidence type="ECO:0000259" key="8">
    <source>
        <dbReference type="Pfam" id="PF05504"/>
    </source>
</evidence>
<evidence type="ECO:0000256" key="4">
    <source>
        <dbReference type="ARBA" id="ARBA00022729"/>
    </source>
</evidence>
<keyword evidence="3" id="KW-0309">Germination</keyword>
<evidence type="ECO:0000256" key="5">
    <source>
        <dbReference type="ARBA" id="ARBA00023136"/>
    </source>
</evidence>
<evidence type="ECO:0000259" key="9">
    <source>
        <dbReference type="Pfam" id="PF25198"/>
    </source>
</evidence>
<dbReference type="Gene3D" id="3.30.300.210">
    <property type="entry name" value="Nutrient germinant receptor protein C, domain 3"/>
    <property type="match status" value="1"/>
</dbReference>
<dbReference type="Pfam" id="PF25198">
    <property type="entry name" value="Spore_GerAC_N"/>
    <property type="match status" value="1"/>
</dbReference>
<name>A0A1Y0IQE3_9BACL</name>
<dbReference type="KEGG" id="tum:CBW65_18785"/>
<evidence type="ECO:0000256" key="2">
    <source>
        <dbReference type="ARBA" id="ARBA00007886"/>
    </source>
</evidence>
<dbReference type="RefSeq" id="WP_087458138.1">
    <property type="nucleotide sequence ID" value="NZ_CP021434.1"/>
</dbReference>
<organism evidence="10 11">
    <name type="scientific">Tumebacillus avium</name>
    <dbReference type="NCBI Taxonomy" id="1903704"/>
    <lineage>
        <taxon>Bacteria</taxon>
        <taxon>Bacillati</taxon>
        <taxon>Bacillota</taxon>
        <taxon>Bacilli</taxon>
        <taxon>Bacillales</taxon>
        <taxon>Alicyclobacillaceae</taxon>
        <taxon>Tumebacillus</taxon>
    </lineage>
</organism>
<feature type="domain" description="Spore germination protein N-terminal" evidence="9">
    <location>
        <begin position="27"/>
        <end position="201"/>
    </location>
</feature>
<keyword evidence="11" id="KW-1185">Reference proteome</keyword>
<dbReference type="PANTHER" id="PTHR35789">
    <property type="entry name" value="SPORE GERMINATION PROTEIN B3"/>
    <property type="match status" value="1"/>
</dbReference>
<dbReference type="Proteomes" id="UP000195437">
    <property type="component" value="Chromosome"/>
</dbReference>
<dbReference type="EMBL" id="CP021434">
    <property type="protein sequence ID" value="ARU62788.1"/>
    <property type="molecule type" value="Genomic_DNA"/>
</dbReference>
<gene>
    <name evidence="10" type="ORF">CBW65_18785</name>
</gene>
<evidence type="ECO:0000256" key="7">
    <source>
        <dbReference type="ARBA" id="ARBA00023288"/>
    </source>
</evidence>
<dbReference type="InterPro" id="IPR038501">
    <property type="entry name" value="Spore_GerAC_C_sf"/>
</dbReference>
<dbReference type="InterPro" id="IPR057336">
    <property type="entry name" value="GerAC_N"/>
</dbReference>